<protein>
    <submittedName>
        <fullName evidence="2">Uncharacterized protein</fullName>
    </submittedName>
</protein>
<accession>A0A3Q9FRU6</accession>
<evidence type="ECO:0000256" key="1">
    <source>
        <dbReference type="SAM" id="Phobius"/>
    </source>
</evidence>
<dbReference type="OrthoDB" id="1489065at2"/>
<dbReference type="GO" id="GO:0090313">
    <property type="term" value="P:regulation of protein targeting to membrane"/>
    <property type="evidence" value="ECO:0007669"/>
    <property type="project" value="TreeGrafter"/>
</dbReference>
<feature type="transmembrane region" description="Helical" evidence="1">
    <location>
        <begin position="12"/>
        <end position="35"/>
    </location>
</feature>
<keyword evidence="1" id="KW-0472">Membrane</keyword>
<dbReference type="AlphaFoldDB" id="A0A3Q9FRU6"/>
<proteinExistence type="predicted"/>
<sequence length="1090" mass="122456">MKDQTPIGKKALKLVGYLIGTIVLISLLAVLLFYANRDKIKAKVIEVVNQEQNGDLQIGQIGIAPFEDFPNFTLQLEDIVYHEKKPALRQEEDKPIAALGNFFVSINIVKLIGGNVHVGAVKLEDGEVNLRAYKDSTINIINALGIDLSDTTKVDEPADTTKKAPPAFALQLDEFTLKNIKITAYNGLTEVGTGMQIHQITTSLGYNKDEIKNHLLVNVELLGILKDEKILWPNKHLELTSDLRFDRKKKFINIDTCDMSIEGAEFSLSGTADIPNEMFLDLDIHASQKDLNIINLIANGKLDVEKLKANYSSTLGGLEFDAKIIGKSAATLPKVMADVKLDKFTLKSLKTPYAIQDFSFEAHLNTGDSTDFSQLTFDLNKFNLETTNGFMRGKLGVSNGIKQPHLDLQWEADMELDNLNDLLTNVPIDSLRGRLEFQADIEYDIDIEKRKFLNVKNAEQKIALKLKDIALRHTETGISPREINGIFYIWDNHLGVRNLSAKVDGSDFKFNGNIDNLLFYALGYNTDIVADIKLESKNLLVKELLQYTDSANADLADNLHDIIIDFTLNTTTKGLNDYKLLPYGTLKINNLQTHFDKFQPIHNVKGVMGITKKHLGIKRLSGNIGKSDFTFVGGFEDYDGLFYKDSTITIKSGFNIKSNSMRVVDFFTYGDSLLVPKSFENEKMNNFQISGGVDIVNQELFSGKKVPNFRLWMKGLKWRLSISPLLFRNFKFEVVKKDNDIYLNDFTGKVGQSDMTFNAQLYNVTDSTRKNFNGKFQVDAKMLNFNEILKLVVPEESYAESSASRAETIEEEEPVDIFAIKYPNLELDVKVKRMKLMEMDIKNFKGKVRTSSDQTISLDKVKVRLGDIGGMELSGLANLQDPKNVILDGSATLKNVDLSQVDINVEYEDDVINVSKNFNGILNSTMTAKAHIKDNLSIDISKTTAEINMTLEDGRIMDFAPLSAMATYFGNKDMNNIRFDKIENNFTVKDGVFYIPRMDISSTIGQLYISGEQHLDMNMAYMVEVPFKLVRSVAWNTLTGGGKKKKEGEEDEIQKDEGGKYVAVRIEGNIDDYSIKLGKGKKNKKDKKGK</sequence>
<dbReference type="InterPro" id="IPR052894">
    <property type="entry name" value="AsmA-related"/>
</dbReference>
<keyword evidence="1" id="KW-0812">Transmembrane</keyword>
<reference evidence="2 3" key="1">
    <citation type="submission" date="2018-12" db="EMBL/GenBank/DDBJ databases">
        <title>Flammeovirga pectinis sp. nov., isolated from the gut of the Korean scallop, Patinopecten yessoensis.</title>
        <authorList>
            <person name="Bae J.-W."/>
            <person name="Jeong Y.-S."/>
            <person name="Kang W."/>
        </authorList>
    </citation>
    <scope>NUCLEOTIDE SEQUENCE [LARGE SCALE GENOMIC DNA]</scope>
    <source>
        <strain evidence="2 3">L12M1</strain>
    </source>
</reference>
<evidence type="ECO:0000313" key="2">
    <source>
        <dbReference type="EMBL" id="AZQ63272.1"/>
    </source>
</evidence>
<dbReference type="PANTHER" id="PTHR30441">
    <property type="entry name" value="DUF748 DOMAIN-CONTAINING PROTEIN"/>
    <property type="match status" value="1"/>
</dbReference>
<organism evidence="2 3">
    <name type="scientific">Flammeovirga pectinis</name>
    <dbReference type="NCBI Taxonomy" id="2494373"/>
    <lineage>
        <taxon>Bacteria</taxon>
        <taxon>Pseudomonadati</taxon>
        <taxon>Bacteroidota</taxon>
        <taxon>Cytophagia</taxon>
        <taxon>Cytophagales</taxon>
        <taxon>Flammeovirgaceae</taxon>
        <taxon>Flammeovirga</taxon>
    </lineage>
</organism>
<dbReference type="Proteomes" id="UP000267268">
    <property type="component" value="Chromosome 1"/>
</dbReference>
<dbReference type="PANTHER" id="PTHR30441:SF8">
    <property type="entry name" value="DUF748 DOMAIN-CONTAINING PROTEIN"/>
    <property type="match status" value="1"/>
</dbReference>
<evidence type="ECO:0000313" key="3">
    <source>
        <dbReference type="Proteomes" id="UP000267268"/>
    </source>
</evidence>
<name>A0A3Q9FRU6_9BACT</name>
<keyword evidence="3" id="KW-1185">Reference proteome</keyword>
<dbReference type="GO" id="GO:0005886">
    <property type="term" value="C:plasma membrane"/>
    <property type="evidence" value="ECO:0007669"/>
    <property type="project" value="TreeGrafter"/>
</dbReference>
<keyword evidence="1" id="KW-1133">Transmembrane helix</keyword>
<dbReference type="KEGG" id="fll:EI427_13780"/>
<gene>
    <name evidence="2" type="ORF">EI427_13780</name>
</gene>
<dbReference type="RefSeq" id="WP_126615600.1">
    <property type="nucleotide sequence ID" value="NZ_CP034562.1"/>
</dbReference>
<dbReference type="EMBL" id="CP034562">
    <property type="protein sequence ID" value="AZQ63272.1"/>
    <property type="molecule type" value="Genomic_DNA"/>
</dbReference>